<keyword evidence="4 6" id="KW-0808">Transferase</keyword>
<evidence type="ECO:0000256" key="2">
    <source>
        <dbReference type="ARBA" id="ARBA00022552"/>
    </source>
</evidence>
<dbReference type="PANTHER" id="PTHR31760:SF0">
    <property type="entry name" value="S-ADENOSYL-L-METHIONINE-DEPENDENT METHYLTRANSFERASES SUPERFAMILY PROTEIN"/>
    <property type="match status" value="1"/>
</dbReference>
<dbReference type="Proteomes" id="UP000053557">
    <property type="component" value="Unassembled WGS sequence"/>
</dbReference>
<comment type="subcellular location">
    <subcellularLocation>
        <location evidence="6">Cytoplasm</location>
    </subcellularLocation>
</comment>
<evidence type="ECO:0000256" key="3">
    <source>
        <dbReference type="ARBA" id="ARBA00022603"/>
    </source>
</evidence>
<evidence type="ECO:0000313" key="9">
    <source>
        <dbReference type="Proteomes" id="UP000053557"/>
    </source>
</evidence>
<keyword evidence="1 6" id="KW-0963">Cytoplasm</keyword>
<dbReference type="FunFam" id="3.40.50.150:FF:000041">
    <property type="entry name" value="Ribosomal RNA small subunit methyltransferase G"/>
    <property type="match status" value="1"/>
</dbReference>
<evidence type="ECO:0000256" key="6">
    <source>
        <dbReference type="HAMAP-Rule" id="MF_00074"/>
    </source>
</evidence>
<dbReference type="Gene3D" id="3.40.50.150">
    <property type="entry name" value="Vaccinia Virus protein VP39"/>
    <property type="match status" value="1"/>
</dbReference>
<comment type="caution">
    <text evidence="6">Lacks conserved residue(s) required for the propagation of feature annotation.</text>
</comment>
<evidence type="ECO:0000256" key="4">
    <source>
        <dbReference type="ARBA" id="ARBA00022679"/>
    </source>
</evidence>
<dbReference type="GO" id="GO:0070043">
    <property type="term" value="F:rRNA (guanine-N7-)-methyltransferase activity"/>
    <property type="evidence" value="ECO:0007669"/>
    <property type="project" value="UniProtKB-UniRule"/>
</dbReference>
<organism evidence="8 9">
    <name type="scientific">Ferroacidibacillus organovorans</name>
    <dbReference type="NCBI Taxonomy" id="1765683"/>
    <lineage>
        <taxon>Bacteria</taxon>
        <taxon>Bacillati</taxon>
        <taxon>Bacillota</taxon>
        <taxon>Bacilli</taxon>
        <taxon>Bacillales</taxon>
        <taxon>Alicyclobacillaceae</taxon>
        <taxon>Ferroacidibacillus</taxon>
    </lineage>
</organism>
<feature type="region of interest" description="Disordered" evidence="7">
    <location>
        <begin position="226"/>
        <end position="249"/>
    </location>
</feature>
<name>A0A101XS58_9BACL</name>
<evidence type="ECO:0000256" key="7">
    <source>
        <dbReference type="SAM" id="MobiDB-lite"/>
    </source>
</evidence>
<dbReference type="HAMAP" id="MF_00074">
    <property type="entry name" value="16SrRNA_methyltr_G"/>
    <property type="match status" value="1"/>
</dbReference>
<dbReference type="CDD" id="cd02440">
    <property type="entry name" value="AdoMet_MTases"/>
    <property type="match status" value="1"/>
</dbReference>
<evidence type="ECO:0000256" key="5">
    <source>
        <dbReference type="ARBA" id="ARBA00022691"/>
    </source>
</evidence>
<dbReference type="EC" id="2.1.1.-" evidence="6"/>
<dbReference type="OrthoDB" id="9808773at2"/>
<dbReference type="InterPro" id="IPR003682">
    <property type="entry name" value="rRNA_ssu_MeTfrase_G"/>
</dbReference>
<keyword evidence="5 6" id="KW-0949">S-adenosyl-L-methionine</keyword>
<dbReference type="GO" id="GO:0005829">
    <property type="term" value="C:cytosol"/>
    <property type="evidence" value="ECO:0007669"/>
    <property type="project" value="TreeGrafter"/>
</dbReference>
<dbReference type="NCBIfam" id="TIGR00138">
    <property type="entry name" value="rsmG_gidB"/>
    <property type="match status" value="1"/>
</dbReference>
<dbReference type="Pfam" id="PF02527">
    <property type="entry name" value="GidB"/>
    <property type="match status" value="1"/>
</dbReference>
<gene>
    <name evidence="6" type="primary">rsmG</name>
    <name evidence="8" type="ORF">ATW55_00140</name>
</gene>
<keyword evidence="3 6" id="KW-0489">Methyltransferase</keyword>
<dbReference type="PANTHER" id="PTHR31760">
    <property type="entry name" value="S-ADENOSYL-L-METHIONINE-DEPENDENT METHYLTRANSFERASES SUPERFAMILY PROTEIN"/>
    <property type="match status" value="1"/>
</dbReference>
<dbReference type="EMBL" id="LPVJ01000011">
    <property type="protein sequence ID" value="KUO96535.1"/>
    <property type="molecule type" value="Genomic_DNA"/>
</dbReference>
<feature type="binding site" evidence="6">
    <location>
        <position position="87"/>
    </location>
    <ligand>
        <name>S-adenosyl-L-methionine</name>
        <dbReference type="ChEBI" id="CHEBI:59789"/>
    </ligand>
</feature>
<dbReference type="SUPFAM" id="SSF53335">
    <property type="entry name" value="S-adenosyl-L-methionine-dependent methyltransferases"/>
    <property type="match status" value="1"/>
</dbReference>
<reference evidence="8 9" key="1">
    <citation type="submission" date="2015-12" db="EMBL/GenBank/DDBJ databases">
        <title>Draft genome sequence of Acidibacillus ferrooxidans ITV001, isolated from a chalcopyrite acid mine drainage site in Brazil.</title>
        <authorList>
            <person name="Dall'Agnol H."/>
            <person name="Nancucheo I."/>
            <person name="Johnson B."/>
            <person name="Oliveira R."/>
            <person name="Leite L."/>
            <person name="Pylro V."/>
            <person name="Nunes G.L."/>
            <person name="Tzotzos G."/>
            <person name="Fernandes G.R."/>
            <person name="Dutra J."/>
            <person name="Orellana S.C."/>
            <person name="Oliveira G."/>
        </authorList>
    </citation>
    <scope>NUCLEOTIDE SEQUENCE [LARGE SCALE GENOMIC DNA]</scope>
    <source>
        <strain evidence="9">ITV01</strain>
    </source>
</reference>
<proteinExistence type="inferred from homology"/>
<sequence length="249" mass="27285">MADADGAWNRLRQFAGSLGFDISAEKLDLFKTYYDMLIERNQSVNLTAIVSLDDVIRKHFIDSLFLAHALKEKGTARILDLGSGAGFPGLVLGIVFTDVEVVLCDALGKRVRFLLDVRSALGLTNVQALHARAEELARMEAYRDSFDIVTARALAPLHAVVEWGMPFLKPYGALIAMKGPGVVDELGGAANALRMLKGRHVGITEYELPDDAGSRTLVEMQKLAPTPKYFPRKPGEALRSPLADTSKFR</sequence>
<evidence type="ECO:0000313" key="8">
    <source>
        <dbReference type="EMBL" id="KUO96535.1"/>
    </source>
</evidence>
<comment type="function">
    <text evidence="6">Specifically methylates the N7 position of guanine in position 535 of 16S rRNA.</text>
</comment>
<comment type="caution">
    <text evidence="8">The sequence shown here is derived from an EMBL/GenBank/DDBJ whole genome shotgun (WGS) entry which is preliminary data.</text>
</comment>
<feature type="binding site" evidence="6">
    <location>
        <begin position="133"/>
        <end position="134"/>
    </location>
    <ligand>
        <name>S-adenosyl-L-methionine</name>
        <dbReference type="ChEBI" id="CHEBI:59789"/>
    </ligand>
</feature>
<dbReference type="AlphaFoldDB" id="A0A101XS58"/>
<dbReference type="RefSeq" id="WP_067713196.1">
    <property type="nucleotide sequence ID" value="NZ_LPVJ01000011.1"/>
</dbReference>
<evidence type="ECO:0000256" key="1">
    <source>
        <dbReference type="ARBA" id="ARBA00022490"/>
    </source>
</evidence>
<keyword evidence="2 6" id="KW-0698">rRNA processing</keyword>
<feature type="binding site" evidence="6">
    <location>
        <position position="82"/>
    </location>
    <ligand>
        <name>S-adenosyl-L-methionine</name>
        <dbReference type="ChEBI" id="CHEBI:59789"/>
    </ligand>
</feature>
<accession>A0A101XS58</accession>
<dbReference type="InterPro" id="IPR029063">
    <property type="entry name" value="SAM-dependent_MTases_sf"/>
</dbReference>
<feature type="binding site" evidence="6">
    <location>
        <position position="152"/>
    </location>
    <ligand>
        <name>S-adenosyl-L-methionine</name>
        <dbReference type="ChEBI" id="CHEBI:59789"/>
    </ligand>
</feature>
<keyword evidence="9" id="KW-1185">Reference proteome</keyword>
<dbReference type="PIRSF" id="PIRSF003078">
    <property type="entry name" value="GidB"/>
    <property type="match status" value="1"/>
</dbReference>
<comment type="similarity">
    <text evidence="6">Belongs to the methyltransferase superfamily. RNA methyltransferase RsmG family.</text>
</comment>
<protein>
    <recommendedName>
        <fullName evidence="6">Ribosomal RNA small subunit methyltransferase G</fullName>
        <ecNumber evidence="6">2.1.1.-</ecNumber>
    </recommendedName>
    <alternativeName>
        <fullName evidence="6">16S rRNA 7-methylguanosine methyltransferase</fullName>
        <shortName evidence="6">16S rRNA m7G methyltransferase</shortName>
    </alternativeName>
</protein>